<keyword evidence="2" id="KW-1185">Reference proteome</keyword>
<accession>A0AAD7CNQ5</accession>
<reference evidence="1" key="1">
    <citation type="submission" date="2023-03" db="EMBL/GenBank/DDBJ databases">
        <title>Massive genome expansion in bonnet fungi (Mycena s.s.) driven by repeated elements and novel gene families across ecological guilds.</title>
        <authorList>
            <consortium name="Lawrence Berkeley National Laboratory"/>
            <person name="Harder C.B."/>
            <person name="Miyauchi S."/>
            <person name="Viragh M."/>
            <person name="Kuo A."/>
            <person name="Thoen E."/>
            <person name="Andreopoulos B."/>
            <person name="Lu D."/>
            <person name="Skrede I."/>
            <person name="Drula E."/>
            <person name="Henrissat B."/>
            <person name="Morin E."/>
            <person name="Kohler A."/>
            <person name="Barry K."/>
            <person name="LaButti K."/>
            <person name="Morin E."/>
            <person name="Salamov A."/>
            <person name="Lipzen A."/>
            <person name="Mereny Z."/>
            <person name="Hegedus B."/>
            <person name="Baldrian P."/>
            <person name="Stursova M."/>
            <person name="Weitz H."/>
            <person name="Taylor A."/>
            <person name="Grigoriev I.V."/>
            <person name="Nagy L.G."/>
            <person name="Martin F."/>
            <person name="Kauserud H."/>
        </authorList>
    </citation>
    <scope>NUCLEOTIDE SEQUENCE</scope>
    <source>
        <strain evidence="1">CBHHK067</strain>
    </source>
</reference>
<dbReference type="EMBL" id="JARKIE010000313">
    <property type="protein sequence ID" value="KAJ7655344.1"/>
    <property type="molecule type" value="Genomic_DNA"/>
</dbReference>
<gene>
    <name evidence="1" type="ORF">B0H17DRAFT_1099256</name>
</gene>
<dbReference type="Proteomes" id="UP001221757">
    <property type="component" value="Unassembled WGS sequence"/>
</dbReference>
<comment type="caution">
    <text evidence="1">The sequence shown here is derived from an EMBL/GenBank/DDBJ whole genome shotgun (WGS) entry which is preliminary data.</text>
</comment>
<sequence length="200" mass="22672">MHSLILRHASRLQSLELFTHRDCFFELADIRPFPLLRDLMLGSFGGMLQSSGAPIPVFSGAPLLRHLSLEDMAPSALLMPWSQLTKFTGVLVSLQECLGVLRLTPSLCEFIRCNSPEDEEILIQDPPMHHSNINSLTIQASDEVDHDILEFLTLPRLQNFRLGDRFGRWTEELDDIILRFLSRTSATLRTFAIGLSPWMA</sequence>
<evidence type="ECO:0000313" key="1">
    <source>
        <dbReference type="EMBL" id="KAJ7655344.1"/>
    </source>
</evidence>
<evidence type="ECO:0000313" key="2">
    <source>
        <dbReference type="Proteomes" id="UP001221757"/>
    </source>
</evidence>
<dbReference type="AlphaFoldDB" id="A0AAD7CNQ5"/>
<protein>
    <submittedName>
        <fullName evidence="1">Uncharacterized protein</fullName>
    </submittedName>
</protein>
<proteinExistence type="predicted"/>
<organism evidence="1 2">
    <name type="scientific">Mycena rosella</name>
    <name type="common">Pink bonnet</name>
    <name type="synonym">Agaricus rosellus</name>
    <dbReference type="NCBI Taxonomy" id="1033263"/>
    <lineage>
        <taxon>Eukaryota</taxon>
        <taxon>Fungi</taxon>
        <taxon>Dikarya</taxon>
        <taxon>Basidiomycota</taxon>
        <taxon>Agaricomycotina</taxon>
        <taxon>Agaricomycetes</taxon>
        <taxon>Agaricomycetidae</taxon>
        <taxon>Agaricales</taxon>
        <taxon>Marasmiineae</taxon>
        <taxon>Mycenaceae</taxon>
        <taxon>Mycena</taxon>
    </lineage>
</organism>
<name>A0AAD7CNQ5_MYCRO</name>